<evidence type="ECO:0000313" key="1">
    <source>
        <dbReference type="EMBL" id="MDQ0175016.1"/>
    </source>
</evidence>
<protein>
    <submittedName>
        <fullName evidence="1">NADH-flavin reductase</fullName>
    </submittedName>
</protein>
<keyword evidence="2" id="KW-1185">Reference proteome</keyword>
<gene>
    <name evidence="1" type="ORF">J2S08_000850</name>
</gene>
<name>A0ABT9WP11_9BACI</name>
<dbReference type="EMBL" id="JAUSTT010000003">
    <property type="protein sequence ID" value="MDQ0175016.1"/>
    <property type="molecule type" value="Genomic_DNA"/>
</dbReference>
<reference evidence="1 2" key="1">
    <citation type="submission" date="2023-07" db="EMBL/GenBank/DDBJ databases">
        <title>Genomic Encyclopedia of Type Strains, Phase IV (KMG-IV): sequencing the most valuable type-strain genomes for metagenomic binning, comparative biology and taxonomic classification.</title>
        <authorList>
            <person name="Goeker M."/>
        </authorList>
    </citation>
    <scope>NUCLEOTIDE SEQUENCE [LARGE SCALE GENOMIC DNA]</scope>
    <source>
        <strain evidence="1 2">DSM 23837</strain>
    </source>
</reference>
<accession>A0ABT9WP11</accession>
<sequence>MQQTRKITIIGGTGKVGKYIKKERLKLCDRMKKQLTF</sequence>
<organism evidence="1 2">
    <name type="scientific">Bacillus chungangensis</name>
    <dbReference type="NCBI Taxonomy" id="587633"/>
    <lineage>
        <taxon>Bacteria</taxon>
        <taxon>Bacillati</taxon>
        <taxon>Bacillota</taxon>
        <taxon>Bacilli</taxon>
        <taxon>Bacillales</taxon>
        <taxon>Bacillaceae</taxon>
        <taxon>Bacillus</taxon>
    </lineage>
</organism>
<proteinExistence type="predicted"/>
<evidence type="ECO:0000313" key="2">
    <source>
        <dbReference type="Proteomes" id="UP001223586"/>
    </source>
</evidence>
<comment type="caution">
    <text evidence="1">The sequence shown here is derived from an EMBL/GenBank/DDBJ whole genome shotgun (WGS) entry which is preliminary data.</text>
</comment>
<dbReference type="Proteomes" id="UP001223586">
    <property type="component" value="Unassembled WGS sequence"/>
</dbReference>